<evidence type="ECO:0000256" key="1">
    <source>
        <dbReference type="ARBA" id="ARBA00022884"/>
    </source>
</evidence>
<dbReference type="GO" id="GO:0008143">
    <property type="term" value="F:poly(A) binding"/>
    <property type="evidence" value="ECO:0007669"/>
    <property type="project" value="TreeGrafter"/>
</dbReference>
<dbReference type="HOGENOM" id="CLU_012062_23_5_1"/>
<keyword evidence="6" id="KW-1185">Reference proteome</keyword>
<sequence length="171" mass="18878">MSEEPAQPVQESNSQSDVDNAEKLAKQEEIDSRSIYVGNVDYQSTPEQLEQFFHVVGIIERVTILFDRFSGLPKGYAYIEFEKSVSVQQAIDELNGKEFRGRELRVTSKRTNLPGFRKRGGGRGRGRGGRGRGRGGRGRGRGGRGRGGRNSDETSENASVPTEPSEEVDGE</sequence>
<feature type="region of interest" description="Disordered" evidence="3">
    <location>
        <begin position="105"/>
        <end position="171"/>
    </location>
</feature>
<dbReference type="AlphaFoldDB" id="G3AMF7"/>
<dbReference type="InterPro" id="IPR012677">
    <property type="entry name" value="Nucleotide-bd_a/b_plait_sf"/>
</dbReference>
<dbReference type="Proteomes" id="UP000000709">
    <property type="component" value="Unassembled WGS sequence"/>
</dbReference>
<dbReference type="GeneID" id="18873246"/>
<evidence type="ECO:0000256" key="3">
    <source>
        <dbReference type="SAM" id="MobiDB-lite"/>
    </source>
</evidence>
<dbReference type="EMBL" id="GL996501">
    <property type="protein sequence ID" value="EGW32809.1"/>
    <property type="molecule type" value="Genomic_DNA"/>
</dbReference>
<dbReference type="PROSITE" id="PS50102">
    <property type="entry name" value="RRM"/>
    <property type="match status" value="1"/>
</dbReference>
<evidence type="ECO:0000313" key="6">
    <source>
        <dbReference type="Proteomes" id="UP000000709"/>
    </source>
</evidence>
<name>G3AMF7_SPAPN</name>
<accession>G3AMF7</accession>
<dbReference type="GO" id="GO:0005737">
    <property type="term" value="C:cytoplasm"/>
    <property type="evidence" value="ECO:0007669"/>
    <property type="project" value="TreeGrafter"/>
</dbReference>
<reference evidence="5 6" key="1">
    <citation type="journal article" date="2011" name="Proc. Natl. Acad. Sci. U.S.A.">
        <title>Comparative genomics of xylose-fermenting fungi for enhanced biofuel production.</title>
        <authorList>
            <person name="Wohlbach D.J."/>
            <person name="Kuo A."/>
            <person name="Sato T.K."/>
            <person name="Potts K.M."/>
            <person name="Salamov A.A."/>
            <person name="LaButti K.M."/>
            <person name="Sun H."/>
            <person name="Clum A."/>
            <person name="Pangilinan J.L."/>
            <person name="Lindquist E.A."/>
            <person name="Lucas S."/>
            <person name="Lapidus A."/>
            <person name="Jin M."/>
            <person name="Gunawan C."/>
            <person name="Balan V."/>
            <person name="Dale B.E."/>
            <person name="Jeffries T.W."/>
            <person name="Zinkel R."/>
            <person name="Barry K.W."/>
            <person name="Grigoriev I.V."/>
            <person name="Gasch A.P."/>
        </authorList>
    </citation>
    <scope>NUCLEOTIDE SEQUENCE [LARGE SCALE GENOMIC DNA]</scope>
    <source>
        <strain evidence="6">NRRL Y-27907 / 11-Y1</strain>
    </source>
</reference>
<feature type="domain" description="RRM" evidence="4">
    <location>
        <begin position="33"/>
        <end position="111"/>
    </location>
</feature>
<dbReference type="InParanoid" id="G3AMF7"/>
<protein>
    <recommendedName>
        <fullName evidence="4">RRM domain-containing protein</fullName>
    </recommendedName>
</protein>
<evidence type="ECO:0000259" key="4">
    <source>
        <dbReference type="PROSITE" id="PS50102"/>
    </source>
</evidence>
<dbReference type="SUPFAM" id="SSF54928">
    <property type="entry name" value="RNA-binding domain, RBD"/>
    <property type="match status" value="1"/>
</dbReference>
<feature type="compositionally biased region" description="Polar residues" evidence="3">
    <location>
        <begin position="9"/>
        <end position="18"/>
    </location>
</feature>
<dbReference type="InterPro" id="IPR035979">
    <property type="entry name" value="RBD_domain_sf"/>
</dbReference>
<dbReference type="STRING" id="619300.G3AMF7"/>
<feature type="compositionally biased region" description="Basic residues" evidence="3">
    <location>
        <begin position="116"/>
        <end position="147"/>
    </location>
</feature>
<feature type="region of interest" description="Disordered" evidence="3">
    <location>
        <begin position="1"/>
        <end position="26"/>
    </location>
</feature>
<evidence type="ECO:0000313" key="5">
    <source>
        <dbReference type="EMBL" id="EGW32809.1"/>
    </source>
</evidence>
<dbReference type="OMA" id="EHASHAM"/>
<dbReference type="OrthoDB" id="4726at2759"/>
<dbReference type="Gene3D" id="3.30.70.330">
    <property type="match status" value="1"/>
</dbReference>
<dbReference type="Pfam" id="PF00076">
    <property type="entry name" value="RRM_1"/>
    <property type="match status" value="1"/>
</dbReference>
<proteinExistence type="predicted"/>
<dbReference type="FunCoup" id="G3AMF7">
    <property type="interactions" value="375"/>
</dbReference>
<evidence type="ECO:0000256" key="2">
    <source>
        <dbReference type="PROSITE-ProRule" id="PRU00176"/>
    </source>
</evidence>
<dbReference type="InterPro" id="IPR000504">
    <property type="entry name" value="RRM_dom"/>
</dbReference>
<keyword evidence="1 2" id="KW-0694">RNA-binding</keyword>
<organism evidence="6">
    <name type="scientific">Spathaspora passalidarum (strain NRRL Y-27907 / 11-Y1)</name>
    <dbReference type="NCBI Taxonomy" id="619300"/>
    <lineage>
        <taxon>Eukaryota</taxon>
        <taxon>Fungi</taxon>
        <taxon>Dikarya</taxon>
        <taxon>Ascomycota</taxon>
        <taxon>Saccharomycotina</taxon>
        <taxon>Pichiomycetes</taxon>
        <taxon>Debaryomycetaceae</taxon>
        <taxon>Spathaspora</taxon>
    </lineage>
</organism>
<dbReference type="PANTHER" id="PTHR23236:SF12">
    <property type="entry name" value="EUKARYOTIC INITIATION FACTOR 4B-RELATED"/>
    <property type="match status" value="1"/>
</dbReference>
<dbReference type="RefSeq" id="XP_007374324.1">
    <property type="nucleotide sequence ID" value="XM_007374262.1"/>
</dbReference>
<gene>
    <name evidence="5" type="ORF">SPAPADRAFT_60154</name>
</gene>
<dbReference type="SMART" id="SM00360">
    <property type="entry name" value="RRM"/>
    <property type="match status" value="1"/>
</dbReference>
<dbReference type="PANTHER" id="PTHR23236">
    <property type="entry name" value="EUKARYOTIC TRANSLATION INITIATION FACTOR 4B/4H"/>
    <property type="match status" value="1"/>
</dbReference>
<dbReference type="KEGG" id="spaa:SPAPADRAFT_60154"/>
<dbReference type="eggNOG" id="KOG4209">
    <property type="taxonomic scope" value="Eukaryota"/>
</dbReference>